<evidence type="ECO:0000259" key="3">
    <source>
        <dbReference type="Pfam" id="PF02769"/>
    </source>
</evidence>
<keyword evidence="1" id="KW-0784">Thiamine biosynthesis</keyword>
<dbReference type="EMBL" id="QGLF01000002">
    <property type="protein sequence ID" value="PWR22028.1"/>
    <property type="molecule type" value="Genomic_DNA"/>
</dbReference>
<dbReference type="Proteomes" id="UP000246077">
    <property type="component" value="Unassembled WGS sequence"/>
</dbReference>
<dbReference type="NCBIfam" id="TIGR04049">
    <property type="entry name" value="AIR_rel_sll0787"/>
    <property type="match status" value="1"/>
</dbReference>
<dbReference type="OrthoDB" id="9767928at2"/>
<dbReference type="Gene3D" id="3.90.650.10">
    <property type="entry name" value="PurM-like C-terminal domain"/>
    <property type="match status" value="1"/>
</dbReference>
<dbReference type="InterPro" id="IPR036676">
    <property type="entry name" value="PurM-like_C_sf"/>
</dbReference>
<gene>
    <name evidence="4" type="ORF">DKG75_08605</name>
</gene>
<dbReference type="GO" id="GO:0009030">
    <property type="term" value="F:thiamine-phosphate kinase activity"/>
    <property type="evidence" value="ECO:0007669"/>
    <property type="project" value="InterPro"/>
</dbReference>
<accession>A0A317E4H7</accession>
<sequence>MAIGDLARHLVEARGLGHKRDIGAVMAALGLGGTTPVAVGDDCAAIPDGDGYLLFAIEGFLNEFVAAEPWFSGYCGVMVNVSDIAAMGGRPLAVVDALWSRDGDHAGPILKGLAAGSAAYGVPIVGGHSNTRNAGGEQLSVAVLGRARRLLTSFDAAAGDRLLMAIDLRGRYREPYPYWDCSSWGTPPRLRAEIELLPAIAEAGLASAAKDISMAGAVGTALMLLECSGLGATIDVTRIPRPDGVALERWLVSFPSFGYVLAAPARHAEAVIARFAALGIACADVGECDETGLVSIRDGAGTAPVWDFRAQPLIGCGPGASEERVRSCLK</sequence>
<dbReference type="InterPro" id="IPR024030">
    <property type="entry name" value="AIR_synthase-rel_sll0787"/>
</dbReference>
<protein>
    <submittedName>
        <fullName evidence="4">Sll0787 family AIR synthase-like protein</fullName>
    </submittedName>
</protein>
<dbReference type="InterPro" id="IPR036921">
    <property type="entry name" value="PurM-like_N_sf"/>
</dbReference>
<organism evidence="4 5">
    <name type="scientific">Zavarzinia compransoris</name>
    <dbReference type="NCBI Taxonomy" id="1264899"/>
    <lineage>
        <taxon>Bacteria</taxon>
        <taxon>Pseudomonadati</taxon>
        <taxon>Pseudomonadota</taxon>
        <taxon>Alphaproteobacteria</taxon>
        <taxon>Rhodospirillales</taxon>
        <taxon>Zavarziniaceae</taxon>
        <taxon>Zavarzinia</taxon>
    </lineage>
</organism>
<dbReference type="PIRSF" id="PIRSF036540">
    <property type="entry name" value="UCP036540_AIR"/>
    <property type="match status" value="1"/>
</dbReference>
<proteinExistence type="predicted"/>
<feature type="domain" description="PurM-like N-terminal" evidence="2">
    <location>
        <begin position="40"/>
        <end position="146"/>
    </location>
</feature>
<dbReference type="AlphaFoldDB" id="A0A317E4H7"/>
<reference evidence="5" key="1">
    <citation type="submission" date="2018-05" db="EMBL/GenBank/DDBJ databases">
        <title>Zavarzinia sp. HR-AS.</title>
        <authorList>
            <person name="Lee Y."/>
            <person name="Jeon C.O."/>
        </authorList>
    </citation>
    <scope>NUCLEOTIDE SEQUENCE [LARGE SCALE GENOMIC DNA]</scope>
    <source>
        <strain evidence="5">DSM 1231</strain>
    </source>
</reference>
<evidence type="ECO:0000259" key="2">
    <source>
        <dbReference type="Pfam" id="PF00586"/>
    </source>
</evidence>
<name>A0A317E4H7_9PROT</name>
<dbReference type="PANTHER" id="PTHR30270">
    <property type="entry name" value="THIAMINE-MONOPHOSPHATE KINASE"/>
    <property type="match status" value="1"/>
</dbReference>
<dbReference type="Pfam" id="PF00586">
    <property type="entry name" value="AIRS"/>
    <property type="match status" value="1"/>
</dbReference>
<evidence type="ECO:0000313" key="5">
    <source>
        <dbReference type="Proteomes" id="UP000246077"/>
    </source>
</evidence>
<dbReference type="RefSeq" id="WP_109920673.1">
    <property type="nucleotide sequence ID" value="NZ_QGLF01000002.1"/>
</dbReference>
<dbReference type="SUPFAM" id="SSF56042">
    <property type="entry name" value="PurM C-terminal domain-like"/>
    <property type="match status" value="1"/>
</dbReference>
<dbReference type="SUPFAM" id="SSF55326">
    <property type="entry name" value="PurM N-terminal domain-like"/>
    <property type="match status" value="1"/>
</dbReference>
<dbReference type="InterPro" id="IPR006283">
    <property type="entry name" value="ThiL-like"/>
</dbReference>
<comment type="caution">
    <text evidence="4">The sequence shown here is derived from an EMBL/GenBank/DDBJ whole genome shotgun (WGS) entry which is preliminary data.</text>
</comment>
<evidence type="ECO:0000256" key="1">
    <source>
        <dbReference type="ARBA" id="ARBA00022977"/>
    </source>
</evidence>
<feature type="domain" description="PurM-like C-terminal" evidence="3">
    <location>
        <begin position="186"/>
        <end position="295"/>
    </location>
</feature>
<evidence type="ECO:0000313" key="4">
    <source>
        <dbReference type="EMBL" id="PWR22028.1"/>
    </source>
</evidence>
<dbReference type="Pfam" id="PF02769">
    <property type="entry name" value="AIRS_C"/>
    <property type="match status" value="1"/>
</dbReference>
<dbReference type="GO" id="GO:0009228">
    <property type="term" value="P:thiamine biosynthetic process"/>
    <property type="evidence" value="ECO:0007669"/>
    <property type="project" value="UniProtKB-KW"/>
</dbReference>
<dbReference type="InterPro" id="IPR010918">
    <property type="entry name" value="PurM-like_C_dom"/>
</dbReference>
<dbReference type="Gene3D" id="3.30.1330.10">
    <property type="entry name" value="PurM-like, N-terminal domain"/>
    <property type="match status" value="1"/>
</dbReference>
<dbReference type="InterPro" id="IPR016188">
    <property type="entry name" value="PurM-like_N"/>
</dbReference>
<dbReference type="CDD" id="cd02192">
    <property type="entry name" value="PurM-like3"/>
    <property type="match status" value="1"/>
</dbReference>
<keyword evidence="5" id="KW-1185">Reference proteome</keyword>
<dbReference type="PANTHER" id="PTHR30270:SF0">
    <property type="entry name" value="THIAMINE-MONOPHOSPHATE KINASE"/>
    <property type="match status" value="1"/>
</dbReference>
<dbReference type="InterPro" id="IPR011413">
    <property type="entry name" value="UCP036540_AIR"/>
</dbReference>